<keyword evidence="4" id="KW-0472">Membrane</keyword>
<proteinExistence type="inferred from homology"/>
<dbReference type="AlphaFoldDB" id="A0ABD3UCR1"/>
<evidence type="ECO:0000313" key="6">
    <source>
        <dbReference type="EMBL" id="KAL3847281.1"/>
    </source>
</evidence>
<protein>
    <recommendedName>
        <fullName evidence="5">THD domain-containing protein</fullName>
    </recommendedName>
</protein>
<organism evidence="6 7">
    <name type="scientific">Sinanodonta woodiana</name>
    <name type="common">Chinese pond mussel</name>
    <name type="synonym">Anodonta woodiana</name>
    <dbReference type="NCBI Taxonomy" id="1069815"/>
    <lineage>
        <taxon>Eukaryota</taxon>
        <taxon>Metazoa</taxon>
        <taxon>Spiralia</taxon>
        <taxon>Lophotrochozoa</taxon>
        <taxon>Mollusca</taxon>
        <taxon>Bivalvia</taxon>
        <taxon>Autobranchia</taxon>
        <taxon>Heteroconchia</taxon>
        <taxon>Palaeoheterodonta</taxon>
        <taxon>Unionida</taxon>
        <taxon>Unionoidea</taxon>
        <taxon>Unionidae</taxon>
        <taxon>Unioninae</taxon>
        <taxon>Sinanodonta</taxon>
    </lineage>
</organism>
<dbReference type="InterPro" id="IPR008983">
    <property type="entry name" value="Tumour_necrosis_fac-like_dom"/>
</dbReference>
<sequence>MKDCSCHTGGCKYHFVRILVVTITWRNERARDALNMKVLSHKTEGDQYIDIHDQHMLKWNQTVKLSKHNKFVYEVGNIRVKSSGYYYIYSQLTYQDYSESSPYSDNAIMSDYWGKNSSTTSYTRDVLYLKENDLIQVRVLHPPKLLPSEHSNYFGMYLT</sequence>
<evidence type="ECO:0000256" key="2">
    <source>
        <dbReference type="ARBA" id="ARBA00008670"/>
    </source>
</evidence>
<evidence type="ECO:0000313" key="7">
    <source>
        <dbReference type="Proteomes" id="UP001634394"/>
    </source>
</evidence>
<comment type="caution">
    <text evidence="6">The sequence shown here is derived from an EMBL/GenBank/DDBJ whole genome shotgun (WGS) entry which is preliminary data.</text>
</comment>
<dbReference type="SUPFAM" id="SSF49842">
    <property type="entry name" value="TNF-like"/>
    <property type="match status" value="1"/>
</dbReference>
<evidence type="ECO:0000256" key="3">
    <source>
        <dbReference type="ARBA" id="ARBA00022514"/>
    </source>
</evidence>
<gene>
    <name evidence="6" type="ORF">ACJMK2_018200</name>
</gene>
<comment type="similarity">
    <text evidence="2">Belongs to the tumor necrosis factor family.</text>
</comment>
<comment type="subcellular location">
    <subcellularLocation>
        <location evidence="1">Membrane</location>
    </subcellularLocation>
</comment>
<dbReference type="Gene3D" id="2.60.120.40">
    <property type="match status" value="1"/>
</dbReference>
<dbReference type="EMBL" id="JBJQND010000016">
    <property type="protein sequence ID" value="KAL3847281.1"/>
    <property type="molecule type" value="Genomic_DNA"/>
</dbReference>
<dbReference type="GO" id="GO:0016020">
    <property type="term" value="C:membrane"/>
    <property type="evidence" value="ECO:0007669"/>
    <property type="project" value="UniProtKB-SubCell"/>
</dbReference>
<dbReference type="Pfam" id="PF00229">
    <property type="entry name" value="TNF"/>
    <property type="match status" value="1"/>
</dbReference>
<name>A0ABD3UCR1_SINWO</name>
<dbReference type="PANTHER" id="PTHR11471">
    <property type="entry name" value="TUMOR NECROSIS FACTOR FAMILY MEMBER"/>
    <property type="match status" value="1"/>
</dbReference>
<dbReference type="GO" id="GO:0005615">
    <property type="term" value="C:extracellular space"/>
    <property type="evidence" value="ECO:0007669"/>
    <property type="project" value="UniProtKB-KW"/>
</dbReference>
<dbReference type="GO" id="GO:0005125">
    <property type="term" value="F:cytokine activity"/>
    <property type="evidence" value="ECO:0007669"/>
    <property type="project" value="UniProtKB-KW"/>
</dbReference>
<evidence type="ECO:0000259" key="5">
    <source>
        <dbReference type="PROSITE" id="PS50049"/>
    </source>
</evidence>
<keyword evidence="3" id="KW-0202">Cytokine</keyword>
<dbReference type="Proteomes" id="UP001634394">
    <property type="component" value="Unassembled WGS sequence"/>
</dbReference>
<accession>A0ABD3UCR1</accession>
<dbReference type="PROSITE" id="PS50049">
    <property type="entry name" value="THD_2"/>
    <property type="match status" value="1"/>
</dbReference>
<dbReference type="PANTHER" id="PTHR11471:SF13">
    <property type="entry name" value="TNF FAMILY PROFILE DOMAIN-CONTAINING PROTEIN"/>
    <property type="match status" value="1"/>
</dbReference>
<feature type="domain" description="THD" evidence="5">
    <location>
        <begin position="38"/>
        <end position="159"/>
    </location>
</feature>
<evidence type="ECO:0000256" key="4">
    <source>
        <dbReference type="ARBA" id="ARBA00023136"/>
    </source>
</evidence>
<reference evidence="6 7" key="1">
    <citation type="submission" date="2024-11" db="EMBL/GenBank/DDBJ databases">
        <title>Chromosome-level genome assembly of the freshwater bivalve Anodonta woodiana.</title>
        <authorList>
            <person name="Chen X."/>
        </authorList>
    </citation>
    <scope>NUCLEOTIDE SEQUENCE [LARGE SCALE GENOMIC DNA]</scope>
    <source>
        <strain evidence="6">MN2024</strain>
        <tissue evidence="6">Gills</tissue>
    </source>
</reference>
<keyword evidence="7" id="KW-1185">Reference proteome</keyword>
<dbReference type="InterPro" id="IPR006052">
    <property type="entry name" value="TNF_dom"/>
</dbReference>
<evidence type="ECO:0000256" key="1">
    <source>
        <dbReference type="ARBA" id="ARBA00004370"/>
    </source>
</evidence>